<evidence type="ECO:0000313" key="1">
    <source>
        <dbReference type="EMBL" id="QBZ71598.1"/>
    </source>
</evidence>
<keyword evidence="2" id="KW-1185">Reference proteome</keyword>
<dbReference type="GeneID" id="55013171"/>
<sequence>MAAIFGADPNIGSFAQNIGIIQQGAQDTLNNYGKIQQNTAQFQENQIRGQAMKQAGLQAEQMKQFNADWQAAAGDPSKLQDLAYKYPNQIEALQKRLGLLDTMRQQQGASLASQADVALSQGPEQAAAFVQQNAQALQAMGIDPQRALQSATSDPEGFRRSVQALHLASNTSKDQLDYAKETMKNQTTIRGQDLDASAKAADRNLKYIGLQTERLNTRISQERNDIERQKYAQQQQKMQQDSLNTKRDFLQTYETQLAPITTAIDQAQRLLQRKDLAYVTGNLGALNRGASFVTGGGDATAEIMNQFNQLKDQARVAGIQSLRGTGPVTEQEGRAAAQALINADPRTMNEQQLKDVMTRYVTALSKGKDAIEKSQGGRVESYRRDIQQDDAKQSAIGQLSSGGMDPTNASAAINYLYSNPTPSVKQQFKEKYGFLPEGL</sequence>
<organism evidence="1 2">
    <name type="scientific">Escherichia phage Sortsne</name>
    <dbReference type="NCBI Taxonomy" id="2562456"/>
    <lineage>
        <taxon>Viruses</taxon>
        <taxon>Duplodnaviria</taxon>
        <taxon>Heunggongvirae</taxon>
        <taxon>Uroviricota</taxon>
        <taxon>Caudoviricetes</taxon>
        <taxon>Sortsnevirus</taxon>
        <taxon>Sortsnevirus sortsne</taxon>
    </lineage>
</organism>
<name>A0A4D6DZ93_9CAUD</name>
<dbReference type="Proteomes" id="UP000297046">
    <property type="component" value="Segment"/>
</dbReference>
<dbReference type="InterPro" id="IPR031619">
    <property type="entry name" value="Inj_translocase"/>
</dbReference>
<accession>A0A4D6DZ93</accession>
<dbReference type="EMBL" id="MK651787">
    <property type="protein sequence ID" value="QBZ71598.1"/>
    <property type="molecule type" value="Genomic_DNA"/>
</dbReference>
<proteinExistence type="predicted"/>
<reference evidence="2" key="1">
    <citation type="submission" date="2019-03" db="EMBL/GenBank/DDBJ databases">
        <authorList>
            <person name="Olsen N.S."/>
            <person name="Kot W."/>
            <person name="Hansen L.H."/>
        </authorList>
    </citation>
    <scope>NUCLEOTIDE SEQUENCE [LARGE SCALE GENOMIC DNA]</scope>
</reference>
<dbReference type="KEGG" id="vg:55013171"/>
<dbReference type="Pfam" id="PF16928">
    <property type="entry name" value="Inj_translocase"/>
    <property type="match status" value="1"/>
</dbReference>
<evidence type="ECO:0000313" key="2">
    <source>
        <dbReference type="Proteomes" id="UP000297046"/>
    </source>
</evidence>
<protein>
    <submittedName>
        <fullName evidence="1">Putative DNA transfer protein</fullName>
    </submittedName>
</protein>
<dbReference type="RefSeq" id="YP_009821686.1">
    <property type="nucleotide sequence ID" value="NC_048178.1"/>
</dbReference>